<keyword evidence="1" id="KW-1133">Transmembrane helix</keyword>
<keyword evidence="3" id="KW-1185">Reference proteome</keyword>
<sequence>MYLVETRTRRLNDLMFLIGWLEFFNGLDFPANVFNQRPVPAYAFGLMITGGMLILLASCLAFWDMRKSWHNLQLLRRERAHLHAELERAEAQNGDEEAVLCTLHIRAWLWVNRGELGWEFTDRALMDSLGGFGGLLVGAGTLMAPAGANRRIFEASNLLSGYVGNGFVAFYGLINAVWAAYLWRLGSQRWTAVESHLKDSQILKRARRCFWYHQVYAAVYGVTVVVAAVGSLVSATMWYGYIVLIPCIVSSVFGNVLWRRRVGYNRVVFPFKPMLCQNILDEISCVIRVQTQIRERHHGALLAQYSRAQLLGFMCDHDMLEDLCLELARDPTMTKTILRSSPKHIRWDQSALQAIEYSILLRAAETCLAKVGLRRAIDRERLLYELLGCYHGIEHEMFEAPTRSATEKSLMSRLTVRQSSLSDGTY</sequence>
<keyword evidence="1" id="KW-0472">Membrane</keyword>
<dbReference type="EMBL" id="JAQQWL010000006">
    <property type="protein sequence ID" value="KAK8068735.1"/>
    <property type="molecule type" value="Genomic_DNA"/>
</dbReference>
<dbReference type="GeneID" id="92089823"/>
<reference evidence="2 3" key="1">
    <citation type="submission" date="2023-01" db="EMBL/GenBank/DDBJ databases">
        <title>Analysis of 21 Apiospora genomes using comparative genomics revels a genus with tremendous synthesis potential of carbohydrate active enzymes and secondary metabolites.</title>
        <authorList>
            <person name="Sorensen T."/>
        </authorList>
    </citation>
    <scope>NUCLEOTIDE SEQUENCE [LARGE SCALE GENOMIC DNA]</scope>
    <source>
        <strain evidence="2 3">CBS 135458</strain>
    </source>
</reference>
<feature type="transmembrane region" description="Helical" evidence="1">
    <location>
        <begin position="129"/>
        <end position="148"/>
    </location>
</feature>
<evidence type="ECO:0000313" key="2">
    <source>
        <dbReference type="EMBL" id="KAK8068735.1"/>
    </source>
</evidence>
<name>A0ABR1VES8_9PEZI</name>
<feature type="transmembrane region" description="Helical" evidence="1">
    <location>
        <begin position="238"/>
        <end position="258"/>
    </location>
</feature>
<feature type="transmembrane region" description="Helical" evidence="1">
    <location>
        <begin position="210"/>
        <end position="232"/>
    </location>
</feature>
<dbReference type="RefSeq" id="XP_066716029.1">
    <property type="nucleotide sequence ID" value="XM_066856760.1"/>
</dbReference>
<gene>
    <name evidence="2" type="ORF">PG994_005351</name>
</gene>
<keyword evidence="1" id="KW-0812">Transmembrane</keyword>
<feature type="transmembrane region" description="Helical" evidence="1">
    <location>
        <begin position="12"/>
        <end position="29"/>
    </location>
</feature>
<accession>A0ABR1VES8</accession>
<feature type="transmembrane region" description="Helical" evidence="1">
    <location>
        <begin position="41"/>
        <end position="63"/>
    </location>
</feature>
<dbReference type="Proteomes" id="UP001480595">
    <property type="component" value="Unassembled WGS sequence"/>
</dbReference>
<comment type="caution">
    <text evidence="2">The sequence shown here is derived from an EMBL/GenBank/DDBJ whole genome shotgun (WGS) entry which is preliminary data.</text>
</comment>
<evidence type="ECO:0000313" key="3">
    <source>
        <dbReference type="Proteomes" id="UP001480595"/>
    </source>
</evidence>
<protein>
    <submittedName>
        <fullName evidence="2">Uncharacterized protein</fullName>
    </submittedName>
</protein>
<feature type="transmembrane region" description="Helical" evidence="1">
    <location>
        <begin position="160"/>
        <end position="183"/>
    </location>
</feature>
<organism evidence="2 3">
    <name type="scientific">Apiospora phragmitis</name>
    <dbReference type="NCBI Taxonomy" id="2905665"/>
    <lineage>
        <taxon>Eukaryota</taxon>
        <taxon>Fungi</taxon>
        <taxon>Dikarya</taxon>
        <taxon>Ascomycota</taxon>
        <taxon>Pezizomycotina</taxon>
        <taxon>Sordariomycetes</taxon>
        <taxon>Xylariomycetidae</taxon>
        <taxon>Amphisphaeriales</taxon>
        <taxon>Apiosporaceae</taxon>
        <taxon>Apiospora</taxon>
    </lineage>
</organism>
<proteinExistence type="predicted"/>
<evidence type="ECO:0000256" key="1">
    <source>
        <dbReference type="SAM" id="Phobius"/>
    </source>
</evidence>